<organism evidence="2">
    <name type="scientific">uncultured virus</name>
    <dbReference type="NCBI Taxonomy" id="340016"/>
    <lineage>
        <taxon>Viruses</taxon>
        <taxon>environmental samples</taxon>
    </lineage>
</organism>
<reference evidence="2" key="1">
    <citation type="submission" date="2015-02" db="EMBL/GenBank/DDBJ databases">
        <title>Water column stratification structures viral community diversity in the Sargasso Sea.</title>
        <authorList>
            <person name="Goldsmith D.B."/>
            <person name="Brum J.R."/>
            <person name="Hopkins M."/>
            <person name="Carlson C.A."/>
            <person name="Breitbart M."/>
        </authorList>
    </citation>
    <scope>NUCLEOTIDE SEQUENCE</scope>
</reference>
<sequence>PGLQKGTAVDLPLGTSAPVTLTDNGDFKLKDNSGEDTAIRVKNDASRSLEANDSAIDTSDFMHYASGLSGSVDLSSATASTINQLRQAMQIQSMYEIDARSGTRYTEIINAHFGVSSPDQRLQRPEYLGGGSMRINVNPTVNQSSLQASGAGFDNNALGQVGAFATAELNGVGFSKSFVEHTIVIGLVSVRADLTYQQGLNRMWSRKDKLDYYWPKLSQLANKPY</sequence>
<dbReference type="InterPro" id="IPR003514">
    <property type="entry name" value="Microviridae_protein_F"/>
</dbReference>
<feature type="non-terminal residue" evidence="2">
    <location>
        <position position="1"/>
    </location>
</feature>
<dbReference type="InterPro" id="IPR016184">
    <property type="entry name" value="Capsid/spike_ssDNA_virus"/>
</dbReference>
<name>A0A0K1R6Z5_9VIRU</name>
<dbReference type="InterPro" id="IPR037002">
    <property type="entry name" value="Microviridae_protein_F_sf"/>
</dbReference>
<dbReference type="Pfam" id="PF02305">
    <property type="entry name" value="Phage_F"/>
    <property type="match status" value="1"/>
</dbReference>
<feature type="non-terminal residue" evidence="2">
    <location>
        <position position="225"/>
    </location>
</feature>
<comment type="similarity">
    <text evidence="1">Belongs to the microviridae F protein family.</text>
</comment>
<proteinExistence type="inferred from homology"/>
<dbReference type="EMBL" id="KP784118">
    <property type="protein sequence ID" value="AKV57082.1"/>
    <property type="molecule type" value="Genomic_DNA"/>
</dbReference>
<accession>A0A0K1R6Z5</accession>
<dbReference type="Gene3D" id="2.60.169.10">
    <property type="entry name" value="Microviridae F protein"/>
    <property type="match status" value="1"/>
</dbReference>
<dbReference type="GO" id="GO:0005198">
    <property type="term" value="F:structural molecule activity"/>
    <property type="evidence" value="ECO:0007669"/>
    <property type="project" value="InterPro"/>
</dbReference>
<protein>
    <submittedName>
        <fullName evidence="2">Major capsid protein</fullName>
    </submittedName>
</protein>
<dbReference type="SUPFAM" id="SSF88645">
    <property type="entry name" value="ssDNA viruses"/>
    <property type="match status" value="1"/>
</dbReference>
<evidence type="ECO:0000313" key="2">
    <source>
        <dbReference type="EMBL" id="AKV57082.1"/>
    </source>
</evidence>
<evidence type="ECO:0000256" key="1">
    <source>
        <dbReference type="ARBA" id="ARBA00009963"/>
    </source>
</evidence>